<proteinExistence type="predicted"/>
<protein>
    <submittedName>
        <fullName evidence="2">Uncharacterized protein</fullName>
    </submittedName>
</protein>
<comment type="caution">
    <text evidence="2">The sequence shown here is derived from an EMBL/GenBank/DDBJ whole genome shotgun (WGS) entry which is preliminary data.</text>
</comment>
<name>A0A9P8T5V8_9ASCO</name>
<feature type="region of interest" description="Disordered" evidence="1">
    <location>
        <begin position="17"/>
        <end position="43"/>
    </location>
</feature>
<dbReference type="GeneID" id="70235029"/>
<accession>A0A9P8T5V8</accession>
<feature type="compositionally biased region" description="Polar residues" evidence="1">
    <location>
        <begin position="24"/>
        <end position="40"/>
    </location>
</feature>
<evidence type="ECO:0000313" key="3">
    <source>
        <dbReference type="Proteomes" id="UP000769157"/>
    </source>
</evidence>
<gene>
    <name evidence="2" type="ORF">OGAPHI_003062</name>
</gene>
<dbReference type="Proteomes" id="UP000769157">
    <property type="component" value="Unassembled WGS sequence"/>
</dbReference>
<dbReference type="OrthoDB" id="3993315at2759"/>
<dbReference type="RefSeq" id="XP_046062225.1">
    <property type="nucleotide sequence ID" value="XM_046204000.1"/>
</dbReference>
<evidence type="ECO:0000313" key="2">
    <source>
        <dbReference type="EMBL" id="KAH3667413.1"/>
    </source>
</evidence>
<reference evidence="2" key="1">
    <citation type="journal article" date="2021" name="Open Biol.">
        <title>Shared evolutionary footprints suggest mitochondrial oxidative damage underlies multiple complex I losses in fungi.</title>
        <authorList>
            <person name="Schikora-Tamarit M.A."/>
            <person name="Marcet-Houben M."/>
            <person name="Nosek J."/>
            <person name="Gabaldon T."/>
        </authorList>
    </citation>
    <scope>NUCLEOTIDE SEQUENCE</scope>
    <source>
        <strain evidence="2">CBS6075</strain>
    </source>
</reference>
<dbReference type="EMBL" id="JAEUBE010000183">
    <property type="protein sequence ID" value="KAH3667413.1"/>
    <property type="molecule type" value="Genomic_DNA"/>
</dbReference>
<dbReference type="AlphaFoldDB" id="A0A9P8T5V8"/>
<evidence type="ECO:0000256" key="1">
    <source>
        <dbReference type="SAM" id="MobiDB-lite"/>
    </source>
</evidence>
<organism evidence="2 3">
    <name type="scientific">Ogataea philodendri</name>
    <dbReference type="NCBI Taxonomy" id="1378263"/>
    <lineage>
        <taxon>Eukaryota</taxon>
        <taxon>Fungi</taxon>
        <taxon>Dikarya</taxon>
        <taxon>Ascomycota</taxon>
        <taxon>Saccharomycotina</taxon>
        <taxon>Pichiomycetes</taxon>
        <taxon>Pichiales</taxon>
        <taxon>Pichiaceae</taxon>
        <taxon>Ogataea</taxon>
    </lineage>
</organism>
<sequence>MFSDLELEYDQFNGSVTDLAEQPGNESMESMVGETTNETVESTEDVLVVPKQRDSDKYPLRIASHFTASKKVKSPEETHLDELSKMKGEFAKKAYKIGKEIAFLEVLVPQMEDGVELDKLKVPHEQQQVPVRAKAVDAVAGVCDRVVCKSIFCPVRSIRGVPGHQVHQGLVVDIRRLENGARVELVVKQPAQLAQVELAFHRHDKEKKTKREFSEKKCADSEDRTQDLQIFSLTLSQLS</sequence>
<keyword evidence="3" id="KW-1185">Reference proteome</keyword>
<reference evidence="2" key="2">
    <citation type="submission" date="2021-01" db="EMBL/GenBank/DDBJ databases">
        <authorList>
            <person name="Schikora-Tamarit M.A."/>
        </authorList>
    </citation>
    <scope>NUCLEOTIDE SEQUENCE</scope>
    <source>
        <strain evidence="2">CBS6075</strain>
    </source>
</reference>